<keyword evidence="1" id="KW-0812">Transmembrane</keyword>
<feature type="transmembrane region" description="Helical" evidence="1">
    <location>
        <begin position="107"/>
        <end position="129"/>
    </location>
</feature>
<evidence type="ECO:0000256" key="1">
    <source>
        <dbReference type="SAM" id="Phobius"/>
    </source>
</evidence>
<dbReference type="PANTHER" id="PTHR39614:SF2">
    <property type="entry name" value="INTEGRAL MEMBRANE PROTEIN"/>
    <property type="match status" value="1"/>
</dbReference>
<organism evidence="3 4">
    <name type="scientific">Lithohypha guttulata</name>
    <dbReference type="NCBI Taxonomy" id="1690604"/>
    <lineage>
        <taxon>Eukaryota</taxon>
        <taxon>Fungi</taxon>
        <taxon>Dikarya</taxon>
        <taxon>Ascomycota</taxon>
        <taxon>Pezizomycotina</taxon>
        <taxon>Eurotiomycetes</taxon>
        <taxon>Chaetothyriomycetidae</taxon>
        <taxon>Chaetothyriales</taxon>
        <taxon>Trichomeriaceae</taxon>
        <taxon>Lithohypha</taxon>
    </lineage>
</organism>
<evidence type="ECO:0000313" key="4">
    <source>
        <dbReference type="Proteomes" id="UP001345013"/>
    </source>
</evidence>
<name>A0ABR0JVT0_9EURO</name>
<feature type="transmembrane region" description="Helical" evidence="1">
    <location>
        <begin position="182"/>
        <end position="206"/>
    </location>
</feature>
<sequence>MSTNYGPVVPEGQYPPFAVVTPDDRSAWIIIAAAVGLVCSLFFGALRFFVRRTIDGEFGLDDFIIGAATVLAAIQSSIILGACSRGLGKSLDLLSLRAQNEVQGMYYASNLFFIIILGLSKISVVAFLLRLSPHNSQHKLVFMSAIAVLAAWTAGSFFAVALQCNLQHAWLSVNEECTGTHLRWEIVGALDIFSEIAIVGMAVYLVWSLKSSRSNKTVVIAIFSFRLLLIIAVVLRIKTFDQAGWTTNPLLLESDFISWTQAEMNYSLISATIPAFQKFLKNMDTQFGGRGGLNPNEESSYVYSSKSGTRAKDGTTASYAMSKLRSMNKSTAIEEEEEGPIVRSENTQAARVAKLGTWSSATTANDRSGSEAANAETLSIGSNESRRFMIRKDVTWAIASEDRPPKI</sequence>
<evidence type="ECO:0000259" key="2">
    <source>
        <dbReference type="Pfam" id="PF20684"/>
    </source>
</evidence>
<feature type="transmembrane region" description="Helical" evidence="1">
    <location>
        <begin position="27"/>
        <end position="50"/>
    </location>
</feature>
<feature type="transmembrane region" description="Helical" evidence="1">
    <location>
        <begin position="62"/>
        <end position="87"/>
    </location>
</feature>
<keyword evidence="1" id="KW-0472">Membrane</keyword>
<feature type="transmembrane region" description="Helical" evidence="1">
    <location>
        <begin position="141"/>
        <end position="162"/>
    </location>
</feature>
<keyword evidence="1" id="KW-1133">Transmembrane helix</keyword>
<proteinExistence type="predicted"/>
<accession>A0ABR0JVT0</accession>
<dbReference type="InterPro" id="IPR049326">
    <property type="entry name" value="Rhodopsin_dom_fungi"/>
</dbReference>
<dbReference type="PANTHER" id="PTHR39614">
    <property type="entry name" value="INTEGRAL MEMBRANE PROTEIN"/>
    <property type="match status" value="1"/>
</dbReference>
<protein>
    <recommendedName>
        <fullName evidence="2">Rhodopsin domain-containing protein</fullName>
    </recommendedName>
</protein>
<dbReference type="Pfam" id="PF20684">
    <property type="entry name" value="Fung_rhodopsin"/>
    <property type="match status" value="1"/>
</dbReference>
<gene>
    <name evidence="3" type="ORF">LTR24_009837</name>
</gene>
<evidence type="ECO:0000313" key="3">
    <source>
        <dbReference type="EMBL" id="KAK5075825.1"/>
    </source>
</evidence>
<keyword evidence="4" id="KW-1185">Reference proteome</keyword>
<reference evidence="3 4" key="1">
    <citation type="submission" date="2023-08" db="EMBL/GenBank/DDBJ databases">
        <title>Black Yeasts Isolated from many extreme environments.</title>
        <authorList>
            <person name="Coleine C."/>
            <person name="Stajich J.E."/>
            <person name="Selbmann L."/>
        </authorList>
    </citation>
    <scope>NUCLEOTIDE SEQUENCE [LARGE SCALE GENOMIC DNA]</scope>
    <source>
        <strain evidence="3 4">CCFEE 5885</strain>
    </source>
</reference>
<dbReference type="EMBL" id="JAVRRG010000242">
    <property type="protein sequence ID" value="KAK5075825.1"/>
    <property type="molecule type" value="Genomic_DNA"/>
</dbReference>
<feature type="domain" description="Rhodopsin" evidence="2">
    <location>
        <begin position="46"/>
        <end position="281"/>
    </location>
</feature>
<feature type="transmembrane region" description="Helical" evidence="1">
    <location>
        <begin position="218"/>
        <end position="237"/>
    </location>
</feature>
<dbReference type="Proteomes" id="UP001345013">
    <property type="component" value="Unassembled WGS sequence"/>
</dbReference>
<comment type="caution">
    <text evidence="3">The sequence shown here is derived from an EMBL/GenBank/DDBJ whole genome shotgun (WGS) entry which is preliminary data.</text>
</comment>